<sequence length="72" mass="7326">MVVLIVLESVGSGDTQLSFGVVVAPSITASYTWQEVGGTNATGSRTFSGSTLTITGLPLHATIDLSISPTNT</sequence>
<reference evidence="1" key="1">
    <citation type="submission" date="2021-12" db="EMBL/GenBank/DDBJ databases">
        <authorList>
            <person name="Rodrigo-Torres L."/>
            <person name="Arahal R. D."/>
            <person name="Lucena T."/>
        </authorList>
    </citation>
    <scope>NUCLEOTIDE SEQUENCE</scope>
    <source>
        <strain evidence="1">CECT 8858</strain>
    </source>
</reference>
<organism evidence="1 2">
    <name type="scientific">Emticicia aquatica</name>
    <dbReference type="NCBI Taxonomy" id="1681835"/>
    <lineage>
        <taxon>Bacteria</taxon>
        <taxon>Pseudomonadati</taxon>
        <taxon>Bacteroidota</taxon>
        <taxon>Cytophagia</taxon>
        <taxon>Cytophagales</taxon>
        <taxon>Leadbetterellaceae</taxon>
        <taxon>Emticicia</taxon>
    </lineage>
</organism>
<accession>A0ABN8EUX9</accession>
<dbReference type="Proteomes" id="UP000837932">
    <property type="component" value="Unassembled WGS sequence"/>
</dbReference>
<dbReference type="RefSeq" id="WP_238806308.1">
    <property type="nucleotide sequence ID" value="NZ_CAKLPY010000001.1"/>
</dbReference>
<name>A0ABN8EUX9_9BACT</name>
<protein>
    <submittedName>
        <fullName evidence="1">Uncharacterized protein</fullName>
    </submittedName>
</protein>
<evidence type="ECO:0000313" key="2">
    <source>
        <dbReference type="Proteomes" id="UP000837932"/>
    </source>
</evidence>
<proteinExistence type="predicted"/>
<dbReference type="EMBL" id="CAKLPY010000001">
    <property type="protein sequence ID" value="CAH0995766.1"/>
    <property type="molecule type" value="Genomic_DNA"/>
</dbReference>
<gene>
    <name evidence="1" type="ORF">EMA8858_01893</name>
</gene>
<comment type="caution">
    <text evidence="1">The sequence shown here is derived from an EMBL/GenBank/DDBJ whole genome shotgun (WGS) entry which is preliminary data.</text>
</comment>
<keyword evidence="2" id="KW-1185">Reference proteome</keyword>
<evidence type="ECO:0000313" key="1">
    <source>
        <dbReference type="EMBL" id="CAH0995766.1"/>
    </source>
</evidence>